<dbReference type="STRING" id="1642818.AWE51_09290"/>
<reference evidence="2 3" key="1">
    <citation type="submission" date="2016-01" db="EMBL/GenBank/DDBJ databases">
        <title>The draft genome sequence of Aquimarina sp. RZW4-3-2.</title>
        <authorList>
            <person name="Wang Y."/>
        </authorList>
    </citation>
    <scope>NUCLEOTIDE SEQUENCE [LARGE SCALE GENOMIC DNA]</scope>
    <source>
        <strain evidence="2 3">RZW4-3-2</strain>
    </source>
</reference>
<evidence type="ECO:0000259" key="1">
    <source>
        <dbReference type="PROSITE" id="PS51186"/>
    </source>
</evidence>
<protein>
    <recommendedName>
        <fullName evidence="1">N-acetyltransferase domain-containing protein</fullName>
    </recommendedName>
</protein>
<evidence type="ECO:0000313" key="3">
    <source>
        <dbReference type="Proteomes" id="UP000076715"/>
    </source>
</evidence>
<keyword evidence="3" id="KW-1185">Reference proteome</keyword>
<sequence>MNINFTIATSEEELQQIITLQRKNLTASISTNEKQKEGFVTVQHDIEVLKKMNDTQAHIIAKSGDTVVGYALSMVKEFQDEIEILKPMFVKIDEILNPTTTYITMGQICIDKAYRKQGLFRGLYQTMKKELSKKYELLITEVAASNTRSLQAHYAVGFSDLLVYTSNDVIWHIVQWDWQ</sequence>
<dbReference type="PROSITE" id="PS51186">
    <property type="entry name" value="GNAT"/>
    <property type="match status" value="1"/>
</dbReference>
<dbReference type="Gene3D" id="3.40.630.30">
    <property type="match status" value="1"/>
</dbReference>
<dbReference type="SUPFAM" id="SSF55729">
    <property type="entry name" value="Acyl-CoA N-acyltransferases (Nat)"/>
    <property type="match status" value="1"/>
</dbReference>
<dbReference type="AlphaFoldDB" id="A0A162ZIN3"/>
<feature type="domain" description="N-acetyltransferase" evidence="1">
    <location>
        <begin position="3"/>
        <end position="177"/>
    </location>
</feature>
<proteinExistence type="predicted"/>
<gene>
    <name evidence="2" type="ORF">AWE51_09290</name>
</gene>
<organism evidence="2 3">
    <name type="scientific">Aquimarina aggregata</name>
    <dbReference type="NCBI Taxonomy" id="1642818"/>
    <lineage>
        <taxon>Bacteria</taxon>
        <taxon>Pseudomonadati</taxon>
        <taxon>Bacteroidota</taxon>
        <taxon>Flavobacteriia</taxon>
        <taxon>Flavobacteriales</taxon>
        <taxon>Flavobacteriaceae</taxon>
        <taxon>Aquimarina</taxon>
    </lineage>
</organism>
<dbReference type="InterPro" id="IPR016181">
    <property type="entry name" value="Acyl_CoA_acyltransferase"/>
</dbReference>
<dbReference type="RefSeq" id="WP_066315732.1">
    <property type="nucleotide sequence ID" value="NZ_LQRT01000024.1"/>
</dbReference>
<accession>A0A162ZIN3</accession>
<dbReference type="Proteomes" id="UP000076715">
    <property type="component" value="Unassembled WGS sequence"/>
</dbReference>
<dbReference type="EMBL" id="LQRT01000024">
    <property type="protein sequence ID" value="KZS39831.1"/>
    <property type="molecule type" value="Genomic_DNA"/>
</dbReference>
<evidence type="ECO:0000313" key="2">
    <source>
        <dbReference type="EMBL" id="KZS39831.1"/>
    </source>
</evidence>
<dbReference type="InterPro" id="IPR000182">
    <property type="entry name" value="GNAT_dom"/>
</dbReference>
<dbReference type="Pfam" id="PF00583">
    <property type="entry name" value="Acetyltransf_1"/>
    <property type="match status" value="1"/>
</dbReference>
<dbReference type="OrthoDB" id="5109343at2"/>
<dbReference type="GO" id="GO:0016747">
    <property type="term" value="F:acyltransferase activity, transferring groups other than amino-acyl groups"/>
    <property type="evidence" value="ECO:0007669"/>
    <property type="project" value="InterPro"/>
</dbReference>
<name>A0A162ZIN3_9FLAO</name>
<comment type="caution">
    <text evidence="2">The sequence shown here is derived from an EMBL/GenBank/DDBJ whole genome shotgun (WGS) entry which is preliminary data.</text>
</comment>